<evidence type="ECO:0000313" key="4">
    <source>
        <dbReference type="Proteomes" id="UP001165122"/>
    </source>
</evidence>
<dbReference type="InterPro" id="IPR029063">
    <property type="entry name" value="SAM-dependent_MTases_sf"/>
</dbReference>
<gene>
    <name evidence="3" type="ORF">TrLO_g12193</name>
</gene>
<protein>
    <submittedName>
        <fullName evidence="3">Uncharacterized protein</fullName>
    </submittedName>
</protein>
<proteinExistence type="predicted"/>
<keyword evidence="2" id="KW-0812">Transmembrane</keyword>
<evidence type="ECO:0000313" key="3">
    <source>
        <dbReference type="EMBL" id="GMH53308.1"/>
    </source>
</evidence>
<evidence type="ECO:0000256" key="1">
    <source>
        <dbReference type="SAM" id="MobiDB-lite"/>
    </source>
</evidence>
<sequence length="691" mass="78056">MICEKFKKDSSSIIAIKKLLVASVQRRIYERSQFAKFKFGYVYWVVFWFFFIMWTDWIWTGYHAVLWGGFLGGQASGLGVVTGDSFFMPCGSMDGRLSGMVEDEEGNTKYYWEPLGFDGYHTTCREIEAEIWMKYLSPAVFKTCANPVGARDLFSTLFLWNNTENTKNECDTTMVPLWGLDSNYEDFLSIPDQWDVGIMTDPIGDEQHRVQFPMVTHTSLGSPAPLSPGLAADTLLLRPTTTMPQSLLNQYEPCTLSPELVGGSFYHSNVTYFKKKDRGGCSEDRVGELAEHIGEEYERLGGDAVNRYVRDKVLERWKDEKGDFTVLDVGSGLGGTMYALAARGHLNPLLSRVRRGKEGSEGGKSWGGWLGSNKKEGNLKYIGVSLSSAEVVLAKREARKRNLEEPFVTFDQISYDEPGFDFEADAVIAIESLSFSHNPLESLKNISKTMSPGTTLIVVDHVRRGSKDDRESYMAQGSAKFTKYLSSEYNPNLEGNSRYRGPPPSRRPKAKNPFSPNSDKSVCIRNVEEADKRRLLNLPLWLANFREAGFWVEDVEDLSTLYGGDHEAAGVEDVPWGSKERIGRFIWEMWIKLQSGLSYLFGNENDEIIDGPDIYLSNAAWHIRRFGREHGTEVTKEQTWRNFVAGTRTVSMRIANLFKIGLALRDEEGQLECAMKNGDITLNAFVLVKKK</sequence>
<dbReference type="Proteomes" id="UP001165122">
    <property type="component" value="Unassembled WGS sequence"/>
</dbReference>
<keyword evidence="2" id="KW-1133">Transmembrane helix</keyword>
<feature type="region of interest" description="Disordered" evidence="1">
    <location>
        <begin position="489"/>
        <end position="518"/>
    </location>
</feature>
<keyword evidence="2" id="KW-0472">Membrane</keyword>
<dbReference type="EMBL" id="BRXW01000424">
    <property type="protein sequence ID" value="GMH53308.1"/>
    <property type="molecule type" value="Genomic_DNA"/>
</dbReference>
<feature type="transmembrane region" description="Helical" evidence="2">
    <location>
        <begin position="41"/>
        <end position="59"/>
    </location>
</feature>
<organism evidence="3 4">
    <name type="scientific">Triparma laevis f. longispina</name>
    <dbReference type="NCBI Taxonomy" id="1714387"/>
    <lineage>
        <taxon>Eukaryota</taxon>
        <taxon>Sar</taxon>
        <taxon>Stramenopiles</taxon>
        <taxon>Ochrophyta</taxon>
        <taxon>Bolidophyceae</taxon>
        <taxon>Parmales</taxon>
        <taxon>Triparmaceae</taxon>
        <taxon>Triparma</taxon>
    </lineage>
</organism>
<reference evidence="4" key="1">
    <citation type="journal article" date="2023" name="Commun. Biol.">
        <title>Genome analysis of Parmales, the sister group of diatoms, reveals the evolutionary specialization of diatoms from phago-mixotrophs to photoautotrophs.</title>
        <authorList>
            <person name="Ban H."/>
            <person name="Sato S."/>
            <person name="Yoshikawa S."/>
            <person name="Yamada K."/>
            <person name="Nakamura Y."/>
            <person name="Ichinomiya M."/>
            <person name="Sato N."/>
            <person name="Blanc-Mathieu R."/>
            <person name="Endo H."/>
            <person name="Kuwata A."/>
            <person name="Ogata H."/>
        </authorList>
    </citation>
    <scope>NUCLEOTIDE SEQUENCE [LARGE SCALE GENOMIC DNA]</scope>
    <source>
        <strain evidence="4">NIES 3700</strain>
    </source>
</reference>
<name>A0A9W7DWJ2_9STRA</name>
<evidence type="ECO:0000256" key="2">
    <source>
        <dbReference type="SAM" id="Phobius"/>
    </source>
</evidence>
<dbReference type="AlphaFoldDB" id="A0A9W7DWJ2"/>
<keyword evidence="4" id="KW-1185">Reference proteome</keyword>
<dbReference type="OrthoDB" id="47879at2759"/>
<dbReference type="Gene3D" id="3.40.50.150">
    <property type="entry name" value="Vaccinia Virus protein VP39"/>
    <property type="match status" value="1"/>
</dbReference>
<comment type="caution">
    <text evidence="3">The sequence shown here is derived from an EMBL/GenBank/DDBJ whole genome shotgun (WGS) entry which is preliminary data.</text>
</comment>
<dbReference type="SUPFAM" id="SSF53335">
    <property type="entry name" value="S-adenosyl-L-methionine-dependent methyltransferases"/>
    <property type="match status" value="1"/>
</dbReference>
<accession>A0A9W7DWJ2</accession>